<name>A0A1B6MB58_9HEMI</name>
<feature type="chain" id="PRO_5008588056" evidence="1">
    <location>
        <begin position="19"/>
        <end position="169"/>
    </location>
</feature>
<dbReference type="EMBL" id="GEBQ01005805">
    <property type="protein sequence ID" value="JAT34172.1"/>
    <property type="molecule type" value="Transcribed_RNA"/>
</dbReference>
<sequence length="169" mass="19839">MFLCKLLVFSFVLNSAFGFFNISDSRITPERIIKFIKEANKDGENEGINAETVSNYSSNIIELMDHGLNYQDGEEVLRLISLYTVGISENSRDIITYTNLKQMWNVYEEIITLGKPKFIEHRCNVTSMKSRFQWEDEHVDFFGNLRKDALKAFNCFVEVFYKIKKQLKY</sequence>
<protein>
    <submittedName>
        <fullName evidence="2">Uncharacterized protein</fullName>
    </submittedName>
</protein>
<accession>A0A1B6MB58</accession>
<evidence type="ECO:0000313" key="3">
    <source>
        <dbReference type="EMBL" id="JAT34172.1"/>
    </source>
</evidence>
<gene>
    <name evidence="2" type="ORF">g.5525</name>
    <name evidence="3" type="ORF">g.5526</name>
</gene>
<organism evidence="2">
    <name type="scientific">Graphocephala atropunctata</name>
    <dbReference type="NCBI Taxonomy" id="36148"/>
    <lineage>
        <taxon>Eukaryota</taxon>
        <taxon>Metazoa</taxon>
        <taxon>Ecdysozoa</taxon>
        <taxon>Arthropoda</taxon>
        <taxon>Hexapoda</taxon>
        <taxon>Insecta</taxon>
        <taxon>Pterygota</taxon>
        <taxon>Neoptera</taxon>
        <taxon>Paraneoptera</taxon>
        <taxon>Hemiptera</taxon>
        <taxon>Auchenorrhyncha</taxon>
        <taxon>Membracoidea</taxon>
        <taxon>Cicadellidae</taxon>
        <taxon>Cicadellinae</taxon>
        <taxon>Cicadellini</taxon>
        <taxon>Graphocephala</taxon>
    </lineage>
</organism>
<dbReference type="AlphaFoldDB" id="A0A1B6MB58"/>
<reference evidence="2" key="1">
    <citation type="submission" date="2015-11" db="EMBL/GenBank/DDBJ databases">
        <title>De novo transcriptome assembly of four potential Pierce s Disease insect vectors from Arizona vineyards.</title>
        <authorList>
            <person name="Tassone E.E."/>
        </authorList>
    </citation>
    <scope>NUCLEOTIDE SEQUENCE</scope>
</reference>
<feature type="signal peptide" evidence="1">
    <location>
        <begin position="1"/>
        <end position="18"/>
    </location>
</feature>
<keyword evidence="1" id="KW-0732">Signal</keyword>
<proteinExistence type="predicted"/>
<evidence type="ECO:0000313" key="2">
    <source>
        <dbReference type="EMBL" id="JAT33173.1"/>
    </source>
</evidence>
<evidence type="ECO:0000256" key="1">
    <source>
        <dbReference type="SAM" id="SignalP"/>
    </source>
</evidence>
<dbReference type="EMBL" id="GEBQ01006804">
    <property type="protein sequence ID" value="JAT33173.1"/>
    <property type="molecule type" value="Transcribed_RNA"/>
</dbReference>